<dbReference type="Proteomes" id="UP000799423">
    <property type="component" value="Unassembled WGS sequence"/>
</dbReference>
<dbReference type="Gene3D" id="3.40.710.10">
    <property type="entry name" value="DD-peptidase/beta-lactamase superfamily"/>
    <property type="match status" value="1"/>
</dbReference>
<sequence length="408" mass="45523">MTDFESTINDAITAYDIPGCVLVASNRDSSFSYAKVFGNASLKEGSERPIQLNTVMWTASCTKLMTSLCCMQLVERGLVSLDEPVYKQIPELETLNVISGFDDSGAPIETRQTKPITLRLLLTHSSGLTYDVMHPSTIAWLQYHKQPLRTSGKLLERFNVPLVFQPGESWIYGSSIDYAGLFVERVTGQTLEAYMKTNIWERLGIKDMTFHLSSRPDMKERMADMSLRDPSTKKARHTDTPMPYVDGEGKECSDCFGGQGVFTSAEEYLKVVKAVLMNDENEKLIKRETLEKFFAPQLGEGSKKTLNMLLQDDMTSRAMGNTPNSITKDWGLGGILLDSDIPSGMKAGTMIWGGAPNLKWWCDRKTGICGLYAGQVWPPGDAKVAELNEKFEEGIYALFAKHEKNARL</sequence>
<keyword evidence="5" id="KW-1185">Reference proteome</keyword>
<dbReference type="OrthoDB" id="428260at2759"/>
<reference evidence="4" key="1">
    <citation type="submission" date="2020-01" db="EMBL/GenBank/DDBJ databases">
        <authorList>
            <consortium name="DOE Joint Genome Institute"/>
            <person name="Haridas S."/>
            <person name="Albert R."/>
            <person name="Binder M."/>
            <person name="Bloem J."/>
            <person name="Labutti K."/>
            <person name="Salamov A."/>
            <person name="Andreopoulos B."/>
            <person name="Baker S.E."/>
            <person name="Barry K."/>
            <person name="Bills G."/>
            <person name="Bluhm B.H."/>
            <person name="Cannon C."/>
            <person name="Castanera R."/>
            <person name="Culley D.E."/>
            <person name="Daum C."/>
            <person name="Ezra D."/>
            <person name="Gonzalez J.B."/>
            <person name="Henrissat B."/>
            <person name="Kuo A."/>
            <person name="Liang C."/>
            <person name="Lipzen A."/>
            <person name="Lutzoni F."/>
            <person name="Magnuson J."/>
            <person name="Mondo S."/>
            <person name="Nolan M."/>
            <person name="Ohm R."/>
            <person name="Pangilinan J."/>
            <person name="Park H.-J."/>
            <person name="Ramirez L."/>
            <person name="Alfaro M."/>
            <person name="Sun H."/>
            <person name="Tritt A."/>
            <person name="Yoshinaga Y."/>
            <person name="Zwiers L.-H."/>
            <person name="Turgeon B.G."/>
            <person name="Goodwin S.B."/>
            <person name="Spatafora J.W."/>
            <person name="Crous P.W."/>
            <person name="Grigoriev I.V."/>
        </authorList>
    </citation>
    <scope>NUCLEOTIDE SEQUENCE</scope>
    <source>
        <strain evidence="4">IPT5</strain>
    </source>
</reference>
<dbReference type="PANTHER" id="PTHR43283:SF17">
    <property type="entry name" value="(LOVD), PUTATIVE (AFU_ORTHOLOGUE AFUA_5G00920)-RELATED"/>
    <property type="match status" value="1"/>
</dbReference>
<feature type="domain" description="Beta-lactamase-related" evidence="3">
    <location>
        <begin position="5"/>
        <end position="380"/>
    </location>
</feature>
<name>A0A6A7BIZ2_9PLEO</name>
<evidence type="ECO:0000313" key="5">
    <source>
        <dbReference type="Proteomes" id="UP000799423"/>
    </source>
</evidence>
<dbReference type="InterPro" id="IPR012338">
    <property type="entry name" value="Beta-lactam/transpept-like"/>
</dbReference>
<dbReference type="PANTHER" id="PTHR43283">
    <property type="entry name" value="BETA-LACTAMASE-RELATED"/>
    <property type="match status" value="1"/>
</dbReference>
<evidence type="ECO:0000256" key="2">
    <source>
        <dbReference type="ARBA" id="ARBA00022801"/>
    </source>
</evidence>
<comment type="similarity">
    <text evidence="1">Belongs to the class-A beta-lactamase family.</text>
</comment>
<dbReference type="GO" id="GO:0016787">
    <property type="term" value="F:hydrolase activity"/>
    <property type="evidence" value="ECO:0007669"/>
    <property type="project" value="UniProtKB-KW"/>
</dbReference>
<accession>A0A6A7BIZ2</accession>
<proteinExistence type="inferred from homology"/>
<evidence type="ECO:0000256" key="1">
    <source>
        <dbReference type="ARBA" id="ARBA00009009"/>
    </source>
</evidence>
<dbReference type="EMBL" id="MU006293">
    <property type="protein sequence ID" value="KAF2854369.1"/>
    <property type="molecule type" value="Genomic_DNA"/>
</dbReference>
<evidence type="ECO:0000259" key="3">
    <source>
        <dbReference type="Pfam" id="PF00144"/>
    </source>
</evidence>
<evidence type="ECO:0000313" key="4">
    <source>
        <dbReference type="EMBL" id="KAF2854369.1"/>
    </source>
</evidence>
<dbReference type="InterPro" id="IPR050789">
    <property type="entry name" value="Diverse_Enzym_Activities"/>
</dbReference>
<organism evidence="4 5">
    <name type="scientific">Plenodomus tracheiphilus IPT5</name>
    <dbReference type="NCBI Taxonomy" id="1408161"/>
    <lineage>
        <taxon>Eukaryota</taxon>
        <taxon>Fungi</taxon>
        <taxon>Dikarya</taxon>
        <taxon>Ascomycota</taxon>
        <taxon>Pezizomycotina</taxon>
        <taxon>Dothideomycetes</taxon>
        <taxon>Pleosporomycetidae</taxon>
        <taxon>Pleosporales</taxon>
        <taxon>Pleosporineae</taxon>
        <taxon>Leptosphaeriaceae</taxon>
        <taxon>Plenodomus</taxon>
    </lineage>
</organism>
<gene>
    <name evidence="4" type="ORF">T440DRAFT_273947</name>
</gene>
<keyword evidence="2" id="KW-0378">Hydrolase</keyword>
<dbReference type="Pfam" id="PF00144">
    <property type="entry name" value="Beta-lactamase"/>
    <property type="match status" value="1"/>
</dbReference>
<dbReference type="SUPFAM" id="SSF56601">
    <property type="entry name" value="beta-lactamase/transpeptidase-like"/>
    <property type="match status" value="1"/>
</dbReference>
<protein>
    <submittedName>
        <fullName evidence="4">Beta-lactamase/transpeptidase-like protein</fullName>
    </submittedName>
</protein>
<dbReference type="InterPro" id="IPR001466">
    <property type="entry name" value="Beta-lactam-related"/>
</dbReference>
<dbReference type="AlphaFoldDB" id="A0A6A7BIZ2"/>